<dbReference type="AlphaFoldDB" id="A0A7I8KWM1"/>
<evidence type="ECO:0000313" key="2">
    <source>
        <dbReference type="Proteomes" id="UP000663760"/>
    </source>
</evidence>
<evidence type="ECO:0000313" key="1">
    <source>
        <dbReference type="EMBL" id="CAA7401468.1"/>
    </source>
</evidence>
<accession>A0A7I8KWM1</accession>
<dbReference type="Proteomes" id="UP000663760">
    <property type="component" value="Chromosome 9"/>
</dbReference>
<protein>
    <submittedName>
        <fullName evidence="1">Uncharacterized protein</fullName>
    </submittedName>
</protein>
<organism evidence="1 2">
    <name type="scientific">Spirodela intermedia</name>
    <name type="common">Intermediate duckweed</name>
    <dbReference type="NCBI Taxonomy" id="51605"/>
    <lineage>
        <taxon>Eukaryota</taxon>
        <taxon>Viridiplantae</taxon>
        <taxon>Streptophyta</taxon>
        <taxon>Embryophyta</taxon>
        <taxon>Tracheophyta</taxon>
        <taxon>Spermatophyta</taxon>
        <taxon>Magnoliopsida</taxon>
        <taxon>Liliopsida</taxon>
        <taxon>Araceae</taxon>
        <taxon>Lemnoideae</taxon>
        <taxon>Spirodela</taxon>
    </lineage>
</organism>
<name>A0A7I8KWM1_SPIIN</name>
<reference evidence="1" key="1">
    <citation type="submission" date="2020-02" db="EMBL/GenBank/DDBJ databases">
        <authorList>
            <person name="Scholz U."/>
            <person name="Mascher M."/>
            <person name="Fiebig A."/>
        </authorList>
    </citation>
    <scope>NUCLEOTIDE SEQUENCE</scope>
</reference>
<proteinExistence type="predicted"/>
<dbReference type="EMBL" id="LR746272">
    <property type="protein sequence ID" value="CAA7401468.1"/>
    <property type="molecule type" value="Genomic_DNA"/>
</dbReference>
<keyword evidence="2" id="KW-1185">Reference proteome</keyword>
<gene>
    <name evidence="1" type="ORF">SI8410_09012146</name>
</gene>
<sequence length="130" mass="15032">MRSRPLILGYLKMRLRERLECHPHRESGQSIKRWLVEGNKKKINAWSIVFSCPRSLWRRNYLERIKIIMNQASLSLGLTYNEETNSHPILLQPKGQKDPHTLTAIDQMSSDEPAHEKANISPTCVISSLV</sequence>